<protein>
    <submittedName>
        <fullName evidence="7">Cell division protein FtsW, lipid II flippase</fullName>
    </submittedName>
</protein>
<dbReference type="AlphaFoldDB" id="A0A1T5LZS9"/>
<dbReference type="GO" id="GO:0051301">
    <property type="term" value="P:cell division"/>
    <property type="evidence" value="ECO:0007669"/>
    <property type="project" value="UniProtKB-KW"/>
</dbReference>
<evidence type="ECO:0000256" key="1">
    <source>
        <dbReference type="ARBA" id="ARBA00004141"/>
    </source>
</evidence>
<keyword evidence="7" id="KW-0132">Cell division</keyword>
<keyword evidence="3" id="KW-0133">Cell shape</keyword>
<keyword evidence="8" id="KW-1185">Reference proteome</keyword>
<accession>A0A1T5LZS9</accession>
<feature type="transmembrane region" description="Helical" evidence="6">
    <location>
        <begin position="221"/>
        <end position="240"/>
    </location>
</feature>
<feature type="transmembrane region" description="Helical" evidence="6">
    <location>
        <begin position="329"/>
        <end position="355"/>
    </location>
</feature>
<feature type="transmembrane region" description="Helical" evidence="6">
    <location>
        <begin position="168"/>
        <end position="188"/>
    </location>
</feature>
<dbReference type="GO" id="GO:0005886">
    <property type="term" value="C:plasma membrane"/>
    <property type="evidence" value="ECO:0007669"/>
    <property type="project" value="TreeGrafter"/>
</dbReference>
<proteinExistence type="predicted"/>
<dbReference type="Proteomes" id="UP000190285">
    <property type="component" value="Unassembled WGS sequence"/>
</dbReference>
<keyword evidence="2 6" id="KW-0812">Transmembrane</keyword>
<keyword evidence="5 6" id="KW-0472">Membrane</keyword>
<sequence length="469" mass="52908">MREFKDKENFLNLVCKRVKAKNLHKKIRKELNDHIEDQKEAYIVEGMDEKEALLKSIEDMGDPILIGKELNKTHKPLVEWSVLITTAIFLLISGGMQYLYSTVEPFSNSVQGEYFSGFLVYAPIGIVIFTIAYFFDYTLLKKYSWILYIAYILFMIAVFIFSPVINGAIYYGPFASLLFIPIFSGLVYNLGNMKYLGIILSGLLCIPPIIITLFIPSMSTGLVIVISCLVILTSVIKSGLFNCNTKLSLGLVYIPTILSSILVFFILIVQAPYRIKRLIPLFTQNADPKGLGYQVNIIRHIISNAKPIGTISIHKEPLEKYLPGWSSDFSFAFIIGKLGYIPAIVVGLLILFLLYRLYKISTRQNNILGKSVSLGCLSILLLQFIGSIVNNLGFYSIFTQAPPLLSYGAISFTFTMFLLGLILSVHRRSNIVNIPSPKPMFEKTLFQNDIIHFEDGKLTIDFNKGLFKK</sequence>
<dbReference type="PANTHER" id="PTHR30474:SF1">
    <property type="entry name" value="PEPTIDOGLYCAN GLYCOSYLTRANSFERASE MRDB"/>
    <property type="match status" value="1"/>
</dbReference>
<dbReference type="Pfam" id="PF01098">
    <property type="entry name" value="FTSW_RODA_SPOVE"/>
    <property type="match status" value="1"/>
</dbReference>
<evidence type="ECO:0000256" key="6">
    <source>
        <dbReference type="SAM" id="Phobius"/>
    </source>
</evidence>
<feature type="transmembrane region" description="Helical" evidence="6">
    <location>
        <begin position="77"/>
        <end position="98"/>
    </location>
</feature>
<dbReference type="NCBIfam" id="NF038403">
    <property type="entry name" value="perm_prefix_1"/>
    <property type="match status" value="1"/>
</dbReference>
<dbReference type="InterPro" id="IPR001182">
    <property type="entry name" value="FtsW/RodA"/>
</dbReference>
<gene>
    <name evidence="7" type="ORF">SAMN02194393_03605</name>
</gene>
<dbReference type="STRING" id="36842.SAMN02194393_03605"/>
<dbReference type="InterPro" id="IPR047928">
    <property type="entry name" value="Perm_prefix_1"/>
</dbReference>
<evidence type="ECO:0000256" key="4">
    <source>
        <dbReference type="ARBA" id="ARBA00022989"/>
    </source>
</evidence>
<organism evidence="7 8">
    <name type="scientific">Maledivibacter halophilus</name>
    <dbReference type="NCBI Taxonomy" id="36842"/>
    <lineage>
        <taxon>Bacteria</taxon>
        <taxon>Bacillati</taxon>
        <taxon>Bacillota</taxon>
        <taxon>Clostridia</taxon>
        <taxon>Peptostreptococcales</taxon>
        <taxon>Caminicellaceae</taxon>
        <taxon>Maledivibacter</taxon>
    </lineage>
</organism>
<dbReference type="GO" id="GO:0008360">
    <property type="term" value="P:regulation of cell shape"/>
    <property type="evidence" value="ECO:0007669"/>
    <property type="project" value="UniProtKB-KW"/>
</dbReference>
<feature type="transmembrane region" description="Helical" evidence="6">
    <location>
        <begin position="118"/>
        <end position="136"/>
    </location>
</feature>
<name>A0A1T5LZS9_9FIRM</name>
<dbReference type="PANTHER" id="PTHR30474">
    <property type="entry name" value="CELL CYCLE PROTEIN"/>
    <property type="match status" value="1"/>
</dbReference>
<evidence type="ECO:0000256" key="2">
    <source>
        <dbReference type="ARBA" id="ARBA00022692"/>
    </source>
</evidence>
<dbReference type="GO" id="GO:0032153">
    <property type="term" value="C:cell division site"/>
    <property type="evidence" value="ECO:0007669"/>
    <property type="project" value="TreeGrafter"/>
</dbReference>
<evidence type="ECO:0000256" key="3">
    <source>
        <dbReference type="ARBA" id="ARBA00022960"/>
    </source>
</evidence>
<comment type="subcellular location">
    <subcellularLocation>
        <location evidence="1">Membrane</location>
        <topology evidence="1">Multi-pass membrane protein</topology>
    </subcellularLocation>
</comment>
<dbReference type="RefSeq" id="WP_079493451.1">
    <property type="nucleotide sequence ID" value="NZ_FUZT01000009.1"/>
</dbReference>
<evidence type="ECO:0000313" key="8">
    <source>
        <dbReference type="Proteomes" id="UP000190285"/>
    </source>
</evidence>
<keyword evidence="7" id="KW-0131">Cell cycle</keyword>
<dbReference type="GO" id="GO:0015648">
    <property type="term" value="F:lipid-linked peptidoglycan transporter activity"/>
    <property type="evidence" value="ECO:0007669"/>
    <property type="project" value="TreeGrafter"/>
</dbReference>
<evidence type="ECO:0000313" key="7">
    <source>
        <dbReference type="EMBL" id="SKC81403.1"/>
    </source>
</evidence>
<reference evidence="7 8" key="1">
    <citation type="submission" date="2017-02" db="EMBL/GenBank/DDBJ databases">
        <authorList>
            <person name="Peterson S.W."/>
        </authorList>
    </citation>
    <scope>NUCLEOTIDE SEQUENCE [LARGE SCALE GENOMIC DNA]</scope>
    <source>
        <strain evidence="7 8">M1</strain>
    </source>
</reference>
<feature type="transmembrane region" description="Helical" evidence="6">
    <location>
        <begin position="252"/>
        <end position="273"/>
    </location>
</feature>
<dbReference type="OrthoDB" id="9802195at2"/>
<keyword evidence="4 6" id="KW-1133">Transmembrane helix</keyword>
<dbReference type="EMBL" id="FUZT01000009">
    <property type="protein sequence ID" value="SKC81403.1"/>
    <property type="molecule type" value="Genomic_DNA"/>
</dbReference>
<feature type="transmembrane region" description="Helical" evidence="6">
    <location>
        <begin position="143"/>
        <end position="162"/>
    </location>
</feature>
<feature type="transmembrane region" description="Helical" evidence="6">
    <location>
        <begin position="376"/>
        <end position="398"/>
    </location>
</feature>
<feature type="transmembrane region" description="Helical" evidence="6">
    <location>
        <begin position="195"/>
        <end position="215"/>
    </location>
</feature>
<feature type="transmembrane region" description="Helical" evidence="6">
    <location>
        <begin position="404"/>
        <end position="425"/>
    </location>
</feature>
<evidence type="ECO:0000256" key="5">
    <source>
        <dbReference type="ARBA" id="ARBA00023136"/>
    </source>
</evidence>